<reference evidence="1" key="1">
    <citation type="submission" date="2020-03" db="EMBL/GenBank/DDBJ databases">
        <title>The deep terrestrial virosphere.</title>
        <authorList>
            <person name="Holmfeldt K."/>
            <person name="Nilsson E."/>
            <person name="Simone D."/>
            <person name="Lopez-Fernandez M."/>
            <person name="Wu X."/>
            <person name="de Brujin I."/>
            <person name="Lundin D."/>
            <person name="Andersson A."/>
            <person name="Bertilsson S."/>
            <person name="Dopson M."/>
        </authorList>
    </citation>
    <scope>NUCLEOTIDE SEQUENCE</scope>
    <source>
        <strain evidence="1">TM448A00578</strain>
        <strain evidence="2">TM448B02903</strain>
    </source>
</reference>
<sequence>MNERDDYMEVEVMIDGDKVKGISGSVATVWNEAINYVYVLTGCGVIGQSVSFKIIAQ</sequence>
<organism evidence="1">
    <name type="scientific">viral metagenome</name>
    <dbReference type="NCBI Taxonomy" id="1070528"/>
    <lineage>
        <taxon>unclassified sequences</taxon>
        <taxon>metagenomes</taxon>
        <taxon>organismal metagenomes</taxon>
    </lineage>
</organism>
<evidence type="ECO:0000313" key="2">
    <source>
        <dbReference type="EMBL" id="QJI02056.1"/>
    </source>
</evidence>
<gene>
    <name evidence="1" type="ORF">TM448A00578_0011</name>
    <name evidence="2" type="ORF">TM448B02903_0020</name>
</gene>
<dbReference type="EMBL" id="MT144026">
    <property type="protein sequence ID" value="QJA46925.1"/>
    <property type="molecule type" value="Genomic_DNA"/>
</dbReference>
<protein>
    <submittedName>
        <fullName evidence="1">Uncharacterized protein</fullName>
    </submittedName>
</protein>
<accession>A0A6H1ZI26</accession>
<name>A0A6H1ZI26_9ZZZZ</name>
<dbReference type="EMBL" id="MT144971">
    <property type="protein sequence ID" value="QJI02056.1"/>
    <property type="molecule type" value="Genomic_DNA"/>
</dbReference>
<evidence type="ECO:0000313" key="1">
    <source>
        <dbReference type="EMBL" id="QJA46925.1"/>
    </source>
</evidence>
<dbReference type="AlphaFoldDB" id="A0A6H1ZI26"/>
<proteinExistence type="predicted"/>